<name>A0A9P8RLX7_9PEZI</name>
<dbReference type="GeneID" id="70129873"/>
<keyword evidence="2" id="KW-1185">Reference proteome</keyword>
<dbReference type="RefSeq" id="XP_045952050.1">
    <property type="nucleotide sequence ID" value="XM_046100981.1"/>
</dbReference>
<accession>A0A9P8RLX7</accession>
<comment type="caution">
    <text evidence="1">The sequence shown here is derived from an EMBL/GenBank/DDBJ whole genome shotgun (WGS) entry which is preliminary data.</text>
</comment>
<reference evidence="1" key="1">
    <citation type="journal article" date="2021" name="Nat. Commun.">
        <title>Genetic determinants of endophytism in the Arabidopsis root mycobiome.</title>
        <authorList>
            <person name="Mesny F."/>
            <person name="Miyauchi S."/>
            <person name="Thiergart T."/>
            <person name="Pickel B."/>
            <person name="Atanasova L."/>
            <person name="Karlsson M."/>
            <person name="Huettel B."/>
            <person name="Barry K.W."/>
            <person name="Haridas S."/>
            <person name="Chen C."/>
            <person name="Bauer D."/>
            <person name="Andreopoulos W."/>
            <person name="Pangilinan J."/>
            <person name="LaButti K."/>
            <person name="Riley R."/>
            <person name="Lipzen A."/>
            <person name="Clum A."/>
            <person name="Drula E."/>
            <person name="Henrissat B."/>
            <person name="Kohler A."/>
            <person name="Grigoriev I.V."/>
            <person name="Martin F.M."/>
            <person name="Hacquard S."/>
        </authorList>
    </citation>
    <scope>NUCLEOTIDE SEQUENCE</scope>
    <source>
        <strain evidence="1">MPI-SDFR-AT-0073</strain>
    </source>
</reference>
<evidence type="ECO:0000313" key="1">
    <source>
        <dbReference type="EMBL" id="KAH6645536.1"/>
    </source>
</evidence>
<organism evidence="1 2">
    <name type="scientific">Truncatella angustata</name>
    <dbReference type="NCBI Taxonomy" id="152316"/>
    <lineage>
        <taxon>Eukaryota</taxon>
        <taxon>Fungi</taxon>
        <taxon>Dikarya</taxon>
        <taxon>Ascomycota</taxon>
        <taxon>Pezizomycotina</taxon>
        <taxon>Sordariomycetes</taxon>
        <taxon>Xylariomycetidae</taxon>
        <taxon>Amphisphaeriales</taxon>
        <taxon>Sporocadaceae</taxon>
        <taxon>Truncatella</taxon>
    </lineage>
</organism>
<protein>
    <submittedName>
        <fullName evidence="1">Uncharacterized protein</fullName>
    </submittedName>
</protein>
<gene>
    <name evidence="1" type="ORF">BKA67DRAFT_541747</name>
</gene>
<sequence length="110" mass="11852">MTIEVANMGPLSNCALTVVANLEKPSIEAHMKAAEREKNKKLIALELSKIVRANGTFRTSPSNDTKIKTFPTMINACTEGNAFSTVVAEFDPNDSVTNVVNASDPLRGRS</sequence>
<dbReference type="Proteomes" id="UP000758603">
    <property type="component" value="Unassembled WGS sequence"/>
</dbReference>
<dbReference type="AlphaFoldDB" id="A0A9P8RLX7"/>
<proteinExistence type="predicted"/>
<dbReference type="EMBL" id="JAGPXC010000011">
    <property type="protein sequence ID" value="KAH6645536.1"/>
    <property type="molecule type" value="Genomic_DNA"/>
</dbReference>
<evidence type="ECO:0000313" key="2">
    <source>
        <dbReference type="Proteomes" id="UP000758603"/>
    </source>
</evidence>